<name>A0A699J854_TANCI</name>
<evidence type="ECO:0000313" key="1">
    <source>
        <dbReference type="EMBL" id="GFA18813.1"/>
    </source>
</evidence>
<organism evidence="1">
    <name type="scientific">Tanacetum cinerariifolium</name>
    <name type="common">Dalmatian daisy</name>
    <name type="synonym">Chrysanthemum cinerariifolium</name>
    <dbReference type="NCBI Taxonomy" id="118510"/>
    <lineage>
        <taxon>Eukaryota</taxon>
        <taxon>Viridiplantae</taxon>
        <taxon>Streptophyta</taxon>
        <taxon>Embryophyta</taxon>
        <taxon>Tracheophyta</taxon>
        <taxon>Spermatophyta</taxon>
        <taxon>Magnoliopsida</taxon>
        <taxon>eudicotyledons</taxon>
        <taxon>Gunneridae</taxon>
        <taxon>Pentapetalae</taxon>
        <taxon>asterids</taxon>
        <taxon>campanulids</taxon>
        <taxon>Asterales</taxon>
        <taxon>Asteraceae</taxon>
        <taxon>Asteroideae</taxon>
        <taxon>Anthemideae</taxon>
        <taxon>Anthemidinae</taxon>
        <taxon>Tanacetum</taxon>
    </lineage>
</organism>
<accession>A0A699J854</accession>
<gene>
    <name evidence="1" type="ORF">Tci_590785</name>
</gene>
<proteinExistence type="predicted"/>
<protein>
    <submittedName>
        <fullName evidence="1">Uncharacterized protein</fullName>
    </submittedName>
</protein>
<dbReference type="EMBL" id="BKCJ010382654">
    <property type="protein sequence ID" value="GFA18813.1"/>
    <property type="molecule type" value="Genomic_DNA"/>
</dbReference>
<reference evidence="1" key="1">
    <citation type="journal article" date="2019" name="Sci. Rep.">
        <title>Draft genome of Tanacetum cinerariifolium, the natural source of mosquito coil.</title>
        <authorList>
            <person name="Yamashiro T."/>
            <person name="Shiraishi A."/>
            <person name="Satake H."/>
            <person name="Nakayama K."/>
        </authorList>
    </citation>
    <scope>NUCLEOTIDE SEQUENCE</scope>
</reference>
<feature type="non-terminal residue" evidence="1">
    <location>
        <position position="1"/>
    </location>
</feature>
<dbReference type="AlphaFoldDB" id="A0A699J854"/>
<sequence>ANVDAKHSDGCGLHQDLGAVALEAVIEGLEQYHVILQNLRIIKGATHQFMTNLRFLSSTFVVDVSHQAYRPSELERKVYFMFGIAADITPVVSELDTTYGFVGLGKLNEKNYELRNRKDNEYT</sequence>
<comment type="caution">
    <text evidence="1">The sequence shown here is derived from an EMBL/GenBank/DDBJ whole genome shotgun (WGS) entry which is preliminary data.</text>
</comment>